<dbReference type="AlphaFoldDB" id="A0AA87SUU8"/>
<evidence type="ECO:0000313" key="2">
    <source>
        <dbReference type="Proteomes" id="UP000001343"/>
    </source>
</evidence>
<evidence type="ECO:0000313" key="1">
    <source>
        <dbReference type="EMBL" id="EKR98304.1"/>
    </source>
</evidence>
<organism evidence="1 2">
    <name type="scientific">Leptospira mayottensis 200901122</name>
    <dbReference type="NCBI Taxonomy" id="1193010"/>
    <lineage>
        <taxon>Bacteria</taxon>
        <taxon>Pseudomonadati</taxon>
        <taxon>Spirochaetota</taxon>
        <taxon>Spirochaetia</taxon>
        <taxon>Leptospirales</taxon>
        <taxon>Leptospiraceae</taxon>
        <taxon>Leptospira</taxon>
    </lineage>
</organism>
<comment type="caution">
    <text evidence="1">The sequence shown here is derived from an EMBL/GenBank/DDBJ whole genome shotgun (WGS) entry which is preliminary data.</text>
</comment>
<dbReference type="Proteomes" id="UP000001343">
    <property type="component" value="Unassembled WGS sequence"/>
</dbReference>
<sequence length="38" mass="4628">MGFFVCRFFHPTNLKPYLVLIKIFDSKYNFTISLKNHF</sequence>
<dbReference type="EMBL" id="AKWM02000080">
    <property type="protein sequence ID" value="EKR98304.1"/>
    <property type="molecule type" value="Genomic_DNA"/>
</dbReference>
<name>A0AA87SUU8_9LEPT</name>
<protein>
    <submittedName>
        <fullName evidence="1">Uncharacterized protein</fullName>
    </submittedName>
</protein>
<gene>
    <name evidence="1" type="ORF">LEP1GSC125_1263</name>
</gene>
<reference evidence="1 2" key="1">
    <citation type="journal article" date="2014" name="Int. J. Syst. Evol. Microbiol.">
        <title>Leptospira mayottensis sp. nov., a pathogenic species of the genus Leptospira isolated from humans.</title>
        <authorList>
            <person name="Bourhy P."/>
            <person name="Collet L."/>
            <person name="Brisse S."/>
            <person name="Picardeau M."/>
        </authorList>
    </citation>
    <scope>NUCLEOTIDE SEQUENCE [LARGE SCALE GENOMIC DNA]</scope>
    <source>
        <strain evidence="1 2">200901122</strain>
    </source>
</reference>
<proteinExistence type="predicted"/>
<accession>A0AA87SUU8</accession>